<name>A0A9N8KAZ8_9PEZI</name>
<accession>A0A9N8KAZ8</accession>
<sequence length="220" mass="24969">MTSGSATSVHTQSLSCSFVVPRRHSTSVQITVQPNKDPVKTGSSLLFPEQPLESFVDFPFCSAKIDSPTDFGYASMYGWLQVVREAPLSSQSTTSNSAEWELDLIPVTTDLNNPLIYFGAEPRLFDAPYRAERIDMDWTSWSFLTYIPDCLMTKVVRPILAIEWGFRIERGNVTIKTLRLLDINEAWDHQRVILAREFAGWTFEPVDQDLVVDDVSERPE</sequence>
<dbReference type="EMBL" id="CAINUL010000002">
    <property type="protein sequence ID" value="CAD0108374.1"/>
    <property type="molecule type" value="Genomic_DNA"/>
</dbReference>
<evidence type="ECO:0000313" key="1">
    <source>
        <dbReference type="EMBL" id="CAD0108374.1"/>
    </source>
</evidence>
<reference evidence="1" key="1">
    <citation type="submission" date="2020-06" db="EMBL/GenBank/DDBJ databases">
        <authorList>
            <person name="Onetto C."/>
        </authorList>
    </citation>
    <scope>NUCLEOTIDE SEQUENCE</scope>
</reference>
<gene>
    <name evidence="1" type="ORF">AWRI4620_LOCUS2629</name>
</gene>
<comment type="caution">
    <text evidence="1">The sequence shown here is derived from an EMBL/GenBank/DDBJ whole genome shotgun (WGS) entry which is preliminary data.</text>
</comment>
<dbReference type="Proteomes" id="UP000745764">
    <property type="component" value="Unassembled WGS sequence"/>
</dbReference>
<dbReference type="OrthoDB" id="3461579at2759"/>
<dbReference type="AlphaFoldDB" id="A0A9N8KAZ8"/>
<keyword evidence="2" id="KW-1185">Reference proteome</keyword>
<organism evidence="1 2">
    <name type="scientific">Aureobasidium uvarum</name>
    <dbReference type="NCBI Taxonomy" id="2773716"/>
    <lineage>
        <taxon>Eukaryota</taxon>
        <taxon>Fungi</taxon>
        <taxon>Dikarya</taxon>
        <taxon>Ascomycota</taxon>
        <taxon>Pezizomycotina</taxon>
        <taxon>Dothideomycetes</taxon>
        <taxon>Dothideomycetidae</taxon>
        <taxon>Dothideales</taxon>
        <taxon>Saccotheciaceae</taxon>
        <taxon>Aureobasidium</taxon>
    </lineage>
</organism>
<protein>
    <submittedName>
        <fullName evidence="1">Uncharacterized protein</fullName>
    </submittedName>
</protein>
<evidence type="ECO:0000313" key="2">
    <source>
        <dbReference type="Proteomes" id="UP000745764"/>
    </source>
</evidence>
<proteinExistence type="predicted"/>